<feature type="compositionally biased region" description="Acidic residues" evidence="10">
    <location>
        <begin position="346"/>
        <end position="364"/>
    </location>
</feature>
<dbReference type="EMBL" id="KV417540">
    <property type="protein sequence ID" value="KZP22376.1"/>
    <property type="molecule type" value="Genomic_DNA"/>
</dbReference>
<feature type="region of interest" description="Disordered" evidence="10">
    <location>
        <begin position="1"/>
        <end position="62"/>
    </location>
</feature>
<name>A0A166KY85_9AGAM</name>
<evidence type="ECO:0000256" key="9">
    <source>
        <dbReference type="ARBA" id="ARBA00023242"/>
    </source>
</evidence>
<dbReference type="Proteomes" id="UP000076532">
    <property type="component" value="Unassembled WGS sequence"/>
</dbReference>
<sequence length="733" mass="79861">MHRLSTVYVEIPPSPLHRAPSTSTHKENATRGMVPVETHALPSRKRKPSEQSSNPNNSMKDIVSQVPIVKKVKLAVGAIGAPVSTSEDATDKFPDGAFYCHQCSKKRDAASSIQCTKMDAQHRRCKVKFCPGCLRNRYGENAEEIKKTKKVVLKDQEHDADAAYSWTCPKCNDKCNCSRCRKAKGLAPTGNLTTVARRAGEGSAAAMLSADPDRIGILPGKGHQLPPAPYNPKKPKPTVPHPHPLSINIDSTTYAIPWGKPGRPKGTGAPKPPPPAKPRPLPAVQWTRLPLSGALPLREAEARIAIREFVLRFACIMDTKSGLSRKALEELEVVGGEGRARGAKGDEEEEEDEEEEGEEEGGEGESEKDVEVVGWVSDVCVRGIVVGLLGLLHDDEADAQNRQLMSKALKDLHASGANLTKVWTTLSALRSSVIASPSLAALPDPLPPSPNSRPNSSARQTRTTAAAPIHITHSRQMVPVLTALIDAALRTDAVRAELDDGVKEGKERARESRELAKAEGERWEGVKAAETNHKSKEATLRRELHRAVIRDIESTLKVAQPAFAPRFDGPLGTDMSGRVYWALTPGVSERELGIQAIVDGEQSYRARRPKRLVPEARDAMRKWSWFLAVWDEGDQCWCGIWDPPQIRAVAEWVEIRAETELVGGAELRKEEEAAAVGLMVSGGALPHEISALVRGLKAYADLLEWRTATVQDSNDTNEAGTSAPVSASNFYKN</sequence>
<keyword evidence="4" id="KW-1017">Isopeptide bond</keyword>
<evidence type="ECO:0000256" key="1">
    <source>
        <dbReference type="ARBA" id="ARBA00004123"/>
    </source>
</evidence>
<dbReference type="GO" id="GO:0006355">
    <property type="term" value="P:regulation of DNA-templated transcription"/>
    <property type="evidence" value="ECO:0007669"/>
    <property type="project" value="InterPro"/>
</dbReference>
<feature type="compositionally biased region" description="Polar residues" evidence="10">
    <location>
        <begin position="50"/>
        <end position="59"/>
    </location>
</feature>
<keyword evidence="8" id="KW-0804">Transcription</keyword>
<feature type="compositionally biased region" description="Pro residues" evidence="10">
    <location>
        <begin position="226"/>
        <end position="243"/>
    </location>
</feature>
<keyword evidence="7" id="KW-0805">Transcription regulation</keyword>
<proteinExistence type="predicted"/>
<keyword evidence="5" id="KW-0597">Phosphoprotein</keyword>
<keyword evidence="6" id="KW-0832">Ubl conjugation</keyword>
<evidence type="ECO:0000256" key="5">
    <source>
        <dbReference type="ARBA" id="ARBA00022553"/>
    </source>
</evidence>
<dbReference type="STRING" id="436010.A0A166KY85"/>
<dbReference type="AlphaFoldDB" id="A0A166KY85"/>
<feature type="compositionally biased region" description="Pro residues" evidence="10">
    <location>
        <begin position="270"/>
        <end position="281"/>
    </location>
</feature>
<reference evidence="12 13" key="1">
    <citation type="journal article" date="2016" name="Mol. Biol. Evol.">
        <title>Comparative Genomics of Early-Diverging Mushroom-Forming Fungi Provides Insights into the Origins of Lignocellulose Decay Capabilities.</title>
        <authorList>
            <person name="Nagy L.G."/>
            <person name="Riley R."/>
            <person name="Tritt A."/>
            <person name="Adam C."/>
            <person name="Daum C."/>
            <person name="Floudas D."/>
            <person name="Sun H."/>
            <person name="Yadav J.S."/>
            <person name="Pangilinan J."/>
            <person name="Larsson K.H."/>
            <person name="Matsuura K."/>
            <person name="Barry K."/>
            <person name="Labutti K."/>
            <person name="Kuo R."/>
            <person name="Ohm R.A."/>
            <person name="Bhattacharya S.S."/>
            <person name="Shirouzu T."/>
            <person name="Yoshinaga Y."/>
            <person name="Martin F.M."/>
            <person name="Grigoriev I.V."/>
            <person name="Hibbett D.S."/>
        </authorList>
    </citation>
    <scope>NUCLEOTIDE SEQUENCE [LARGE SCALE GENOMIC DNA]</scope>
    <source>
        <strain evidence="12 13">CBS 109695</strain>
    </source>
</reference>
<evidence type="ECO:0000313" key="12">
    <source>
        <dbReference type="EMBL" id="KZP22376.1"/>
    </source>
</evidence>
<accession>A0A166KY85</accession>
<evidence type="ECO:0000256" key="3">
    <source>
        <dbReference type="ARBA" id="ARBA00022490"/>
    </source>
</evidence>
<feature type="domain" description="Zinc-finger" evidence="11">
    <location>
        <begin position="99"/>
        <end position="208"/>
    </location>
</feature>
<feature type="compositionally biased region" description="Low complexity" evidence="10">
    <location>
        <begin position="452"/>
        <end position="464"/>
    </location>
</feature>
<dbReference type="Pfam" id="PF10497">
    <property type="entry name" value="zf-4CXXC_R1"/>
    <property type="match status" value="1"/>
</dbReference>
<keyword evidence="3" id="KW-0963">Cytoplasm</keyword>
<keyword evidence="9" id="KW-0539">Nucleus</keyword>
<evidence type="ECO:0000256" key="8">
    <source>
        <dbReference type="ARBA" id="ARBA00023163"/>
    </source>
</evidence>
<evidence type="ECO:0000256" key="6">
    <source>
        <dbReference type="ARBA" id="ARBA00022843"/>
    </source>
</evidence>
<evidence type="ECO:0000256" key="4">
    <source>
        <dbReference type="ARBA" id="ARBA00022499"/>
    </source>
</evidence>
<feature type="region of interest" description="Disordered" evidence="10">
    <location>
        <begin position="440"/>
        <end position="464"/>
    </location>
</feature>
<dbReference type="OrthoDB" id="298344at2759"/>
<feature type="region of interest" description="Disordered" evidence="10">
    <location>
        <begin position="225"/>
        <end position="281"/>
    </location>
</feature>
<evidence type="ECO:0000259" key="11">
    <source>
        <dbReference type="Pfam" id="PF10497"/>
    </source>
</evidence>
<feature type="region of interest" description="Disordered" evidence="10">
    <location>
        <begin position="713"/>
        <end position="733"/>
    </location>
</feature>
<evidence type="ECO:0000256" key="7">
    <source>
        <dbReference type="ARBA" id="ARBA00023015"/>
    </source>
</evidence>
<organism evidence="12 13">
    <name type="scientific">Athelia psychrophila</name>
    <dbReference type="NCBI Taxonomy" id="1759441"/>
    <lineage>
        <taxon>Eukaryota</taxon>
        <taxon>Fungi</taxon>
        <taxon>Dikarya</taxon>
        <taxon>Basidiomycota</taxon>
        <taxon>Agaricomycotina</taxon>
        <taxon>Agaricomycetes</taxon>
        <taxon>Agaricomycetidae</taxon>
        <taxon>Atheliales</taxon>
        <taxon>Atheliaceae</taxon>
        <taxon>Athelia</taxon>
    </lineage>
</organism>
<dbReference type="GO" id="GO:0005737">
    <property type="term" value="C:cytoplasm"/>
    <property type="evidence" value="ECO:0007669"/>
    <property type="project" value="UniProtKB-SubCell"/>
</dbReference>
<dbReference type="InterPro" id="IPR040221">
    <property type="entry name" value="CDCA7/CDA7L"/>
</dbReference>
<comment type="subcellular location">
    <subcellularLocation>
        <location evidence="2">Cytoplasm</location>
    </subcellularLocation>
    <subcellularLocation>
        <location evidence="1">Nucleus</location>
    </subcellularLocation>
</comment>
<feature type="region of interest" description="Disordered" evidence="10">
    <location>
        <begin position="337"/>
        <end position="369"/>
    </location>
</feature>
<gene>
    <name evidence="12" type="ORF">FIBSPDRAFT_824766</name>
</gene>
<evidence type="ECO:0000256" key="2">
    <source>
        <dbReference type="ARBA" id="ARBA00004496"/>
    </source>
</evidence>
<keyword evidence="13" id="KW-1185">Reference proteome</keyword>
<protein>
    <recommendedName>
        <fullName evidence="11">Zinc-finger domain-containing protein</fullName>
    </recommendedName>
</protein>
<evidence type="ECO:0000313" key="13">
    <source>
        <dbReference type="Proteomes" id="UP000076532"/>
    </source>
</evidence>
<dbReference type="PANTHER" id="PTHR31169:SF8">
    <property type="entry name" value="ZINC-FINGER DOMAIN OF MONOAMINE-OXIDASE A REPRESSOR R1 PROTEIN"/>
    <property type="match status" value="1"/>
</dbReference>
<dbReference type="PANTHER" id="PTHR31169">
    <property type="entry name" value="OS05G0300700 PROTEIN"/>
    <property type="match status" value="1"/>
</dbReference>
<dbReference type="InterPro" id="IPR018866">
    <property type="entry name" value="Znf-4CXXC_R1"/>
</dbReference>
<feature type="compositionally biased region" description="Low complexity" evidence="10">
    <location>
        <begin position="259"/>
        <end position="269"/>
    </location>
</feature>
<evidence type="ECO:0000256" key="10">
    <source>
        <dbReference type="SAM" id="MobiDB-lite"/>
    </source>
</evidence>
<dbReference type="GO" id="GO:0005634">
    <property type="term" value="C:nucleus"/>
    <property type="evidence" value="ECO:0007669"/>
    <property type="project" value="UniProtKB-SubCell"/>
</dbReference>